<evidence type="ECO:0000256" key="1">
    <source>
        <dbReference type="SAM" id="MobiDB-lite"/>
    </source>
</evidence>
<accession>A0A8S5QCP8</accession>
<feature type="region of interest" description="Disordered" evidence="1">
    <location>
        <begin position="37"/>
        <end position="57"/>
    </location>
</feature>
<proteinExistence type="predicted"/>
<organism evidence="2">
    <name type="scientific">Podoviridae sp. ctiwu7</name>
    <dbReference type="NCBI Taxonomy" id="2825269"/>
    <lineage>
        <taxon>Viruses</taxon>
        <taxon>Duplodnaviria</taxon>
        <taxon>Heunggongvirae</taxon>
        <taxon>Uroviricota</taxon>
        <taxon>Caudoviricetes</taxon>
    </lineage>
</organism>
<sequence length="57" mass="6813">MAWNYPDGMTREDFWYLGEVPDRYGHYCGHGYAYNSDEYDPELDDECCTDDEDDNEE</sequence>
<dbReference type="EMBL" id="BK015627">
    <property type="protein sequence ID" value="DAE16585.1"/>
    <property type="molecule type" value="Genomic_DNA"/>
</dbReference>
<evidence type="ECO:0000313" key="2">
    <source>
        <dbReference type="EMBL" id="DAE16585.1"/>
    </source>
</evidence>
<protein>
    <submittedName>
        <fullName evidence="2">Uncharacterized protein</fullName>
    </submittedName>
</protein>
<name>A0A8S5QCP8_9CAUD</name>
<reference evidence="2" key="1">
    <citation type="journal article" date="2021" name="Proc. Natl. Acad. Sci. U.S.A.">
        <title>A Catalog of Tens of Thousands of Viruses from Human Metagenomes Reveals Hidden Associations with Chronic Diseases.</title>
        <authorList>
            <person name="Tisza M.J."/>
            <person name="Buck C.B."/>
        </authorList>
    </citation>
    <scope>NUCLEOTIDE SEQUENCE</scope>
    <source>
        <strain evidence="2">Ctiwu7</strain>
    </source>
</reference>